<evidence type="ECO:0000256" key="1">
    <source>
        <dbReference type="SAM" id="MobiDB-lite"/>
    </source>
</evidence>
<feature type="region of interest" description="Disordered" evidence="1">
    <location>
        <begin position="108"/>
        <end position="133"/>
    </location>
</feature>
<organism evidence="2 3">
    <name type="scientific">Protopolystoma xenopodis</name>
    <dbReference type="NCBI Taxonomy" id="117903"/>
    <lineage>
        <taxon>Eukaryota</taxon>
        <taxon>Metazoa</taxon>
        <taxon>Spiralia</taxon>
        <taxon>Lophotrochozoa</taxon>
        <taxon>Platyhelminthes</taxon>
        <taxon>Monogenea</taxon>
        <taxon>Polyopisthocotylea</taxon>
        <taxon>Polystomatidea</taxon>
        <taxon>Polystomatidae</taxon>
        <taxon>Protopolystoma</taxon>
    </lineage>
</organism>
<sequence>MRIPISSAHHYPHSVLKDPVFASTRAVLSQRLHELRALSRSISAATSSTLSTGNSDEAAASAAGLGLSLGLGLEPSASFEAALERGRSLGLGLGLSLGLNLGLPPLGPASSSASTSRGDASPERPMPASSLRLDGAGQAGLAVTPLATGPRAPTPAALMKAGILGTDNPQVRPLSPFLAQPQPDSDPVLSVVFFATVRLV</sequence>
<gene>
    <name evidence="2" type="ORF">PXEA_LOCUS25447</name>
</gene>
<dbReference type="EMBL" id="CAAALY010129168">
    <property type="protein sequence ID" value="VEL32007.1"/>
    <property type="molecule type" value="Genomic_DNA"/>
</dbReference>
<accession>A0A448XAD2</accession>
<evidence type="ECO:0000313" key="3">
    <source>
        <dbReference type="Proteomes" id="UP000784294"/>
    </source>
</evidence>
<dbReference type="Proteomes" id="UP000784294">
    <property type="component" value="Unassembled WGS sequence"/>
</dbReference>
<evidence type="ECO:0000313" key="2">
    <source>
        <dbReference type="EMBL" id="VEL32007.1"/>
    </source>
</evidence>
<reference evidence="2" key="1">
    <citation type="submission" date="2018-11" db="EMBL/GenBank/DDBJ databases">
        <authorList>
            <consortium name="Pathogen Informatics"/>
        </authorList>
    </citation>
    <scope>NUCLEOTIDE SEQUENCE</scope>
</reference>
<feature type="compositionally biased region" description="Low complexity" evidence="1">
    <location>
        <begin position="108"/>
        <end position="119"/>
    </location>
</feature>
<name>A0A448XAD2_9PLAT</name>
<comment type="caution">
    <text evidence="2">The sequence shown here is derived from an EMBL/GenBank/DDBJ whole genome shotgun (WGS) entry which is preliminary data.</text>
</comment>
<protein>
    <submittedName>
        <fullName evidence="2">Uncharacterized protein</fullName>
    </submittedName>
</protein>
<keyword evidence="3" id="KW-1185">Reference proteome</keyword>
<dbReference type="AlphaFoldDB" id="A0A448XAD2"/>
<proteinExistence type="predicted"/>